<dbReference type="AlphaFoldDB" id="A0A3D9ZQ26"/>
<proteinExistence type="predicted"/>
<feature type="transmembrane region" description="Helical" evidence="1">
    <location>
        <begin position="125"/>
        <end position="143"/>
    </location>
</feature>
<evidence type="ECO:0008006" key="4">
    <source>
        <dbReference type="Google" id="ProtNLM"/>
    </source>
</evidence>
<keyword evidence="1" id="KW-1133">Transmembrane helix</keyword>
<evidence type="ECO:0000256" key="1">
    <source>
        <dbReference type="SAM" id="Phobius"/>
    </source>
</evidence>
<keyword evidence="1" id="KW-0472">Membrane</keyword>
<evidence type="ECO:0000313" key="2">
    <source>
        <dbReference type="EMBL" id="REF99468.1"/>
    </source>
</evidence>
<name>A0A3D9ZQ26_9ACTN</name>
<accession>A0A3D9ZQ26</accession>
<dbReference type="EMBL" id="QUMQ01000001">
    <property type="protein sequence ID" value="REF99468.1"/>
    <property type="molecule type" value="Genomic_DNA"/>
</dbReference>
<feature type="transmembrane region" description="Helical" evidence="1">
    <location>
        <begin position="150"/>
        <end position="167"/>
    </location>
</feature>
<protein>
    <recommendedName>
        <fullName evidence="4">Dolichyl-phosphate-mannose-protein mannosyltransferase</fullName>
    </recommendedName>
</protein>
<feature type="transmembrane region" description="Helical" evidence="1">
    <location>
        <begin position="291"/>
        <end position="311"/>
    </location>
</feature>
<keyword evidence="3" id="KW-1185">Reference proteome</keyword>
<feature type="transmembrane region" description="Helical" evidence="1">
    <location>
        <begin position="187"/>
        <end position="220"/>
    </location>
</feature>
<organism evidence="2 3">
    <name type="scientific">Asanoa ferruginea</name>
    <dbReference type="NCBI Taxonomy" id="53367"/>
    <lineage>
        <taxon>Bacteria</taxon>
        <taxon>Bacillati</taxon>
        <taxon>Actinomycetota</taxon>
        <taxon>Actinomycetes</taxon>
        <taxon>Micromonosporales</taxon>
        <taxon>Micromonosporaceae</taxon>
        <taxon>Asanoa</taxon>
    </lineage>
</organism>
<feature type="transmembrane region" description="Helical" evidence="1">
    <location>
        <begin position="101"/>
        <end position="119"/>
    </location>
</feature>
<feature type="transmembrane region" description="Helical" evidence="1">
    <location>
        <begin position="318"/>
        <end position="338"/>
    </location>
</feature>
<feature type="transmembrane region" description="Helical" evidence="1">
    <location>
        <begin position="22"/>
        <end position="44"/>
    </location>
</feature>
<comment type="caution">
    <text evidence="2">The sequence shown here is derived from an EMBL/GenBank/DDBJ whole genome shotgun (WGS) entry which is preliminary data.</text>
</comment>
<reference evidence="2 3" key="1">
    <citation type="submission" date="2018-08" db="EMBL/GenBank/DDBJ databases">
        <title>Sequencing the genomes of 1000 actinobacteria strains.</title>
        <authorList>
            <person name="Klenk H.-P."/>
        </authorList>
    </citation>
    <scope>NUCLEOTIDE SEQUENCE [LARGE SCALE GENOMIC DNA]</scope>
    <source>
        <strain evidence="2 3">DSM 44099</strain>
    </source>
</reference>
<gene>
    <name evidence="2" type="ORF">DFJ67_5504</name>
</gene>
<keyword evidence="1" id="KW-0812">Transmembrane</keyword>
<feature type="transmembrane region" description="Helical" evidence="1">
    <location>
        <begin position="227"/>
        <end position="246"/>
    </location>
</feature>
<dbReference type="Proteomes" id="UP000256913">
    <property type="component" value="Unassembled WGS sequence"/>
</dbReference>
<sequence length="551" mass="60069">MTGEKPADLTPGDHPTPRLGDWSYRILLALLLGTGIAGVTRVWWAGMGMWKDEAGIANNLLRSYTQLTAHLTYDQVAPVGWLWLEKTLLEQIGSDDRVLRVPAYLGTLTVFCLGTWIARRAIGRAGAVVVAALLVLSPMLWVYAAEVKQYAWEAGIALCLLVLAAWAHEALRWTGIQAAIRGWWRPVLWVAVTAVAVCVSFSAILVVAAITVALAGLHLLRRARADAGWLALLSAPAGVAAAYLVYRRHQYSFYPHQTDYFIGGTAPAGAGPGEFLRWFPFMWGKFVTAPMSWQLPALVLVFMLVGVVALWRRDRLWSALLVMVFLAGVGGGAVRGFPVVARPAMYLIAPAVLLVVAGLDGLVRASVALFRRRRALVATVTSLVLLTGVAAIARPGAELVPQEFAHPLGKDGLAAGLADIAPLIQPGDKVLVYYFGNAVTTWYKPLLGIDTGVYHVRVCQVDKPDAKERQLYDLIGDAKRVFYLQGQLSNVSPKDQFEISMRALGAMGTVKERHESPNDRIGPHSWALVELHQVPPVPRPTRTGDPCLEIY</sequence>
<evidence type="ECO:0000313" key="3">
    <source>
        <dbReference type="Proteomes" id="UP000256913"/>
    </source>
</evidence>
<feature type="transmembrane region" description="Helical" evidence="1">
    <location>
        <begin position="375"/>
        <end position="393"/>
    </location>
</feature>
<feature type="transmembrane region" description="Helical" evidence="1">
    <location>
        <begin position="344"/>
        <end position="363"/>
    </location>
</feature>